<feature type="region of interest" description="Disordered" evidence="1">
    <location>
        <begin position="153"/>
        <end position="180"/>
    </location>
</feature>
<evidence type="ECO:0000313" key="3">
    <source>
        <dbReference type="EMBL" id="OBA91079.1"/>
    </source>
</evidence>
<organism evidence="3 4">
    <name type="scientific">Mycolicibacterium mucogenicum</name>
    <name type="common">Mycobacterium mucogenicum</name>
    <dbReference type="NCBI Taxonomy" id="56689"/>
    <lineage>
        <taxon>Bacteria</taxon>
        <taxon>Bacillati</taxon>
        <taxon>Actinomycetota</taxon>
        <taxon>Actinomycetes</taxon>
        <taxon>Mycobacteriales</taxon>
        <taxon>Mycobacteriaceae</taxon>
        <taxon>Mycolicibacterium</taxon>
    </lineage>
</organism>
<proteinExistence type="predicted"/>
<dbReference type="Proteomes" id="UP000093962">
    <property type="component" value="Unassembled WGS sequence"/>
</dbReference>
<name>A0A1A0MZY8_MYCMU</name>
<dbReference type="AlphaFoldDB" id="A0A1A0MZY8"/>
<accession>A0A1A0MZY8</accession>
<feature type="domain" description="TPR repeat" evidence="2">
    <location>
        <begin position="189"/>
        <end position="401"/>
    </location>
</feature>
<evidence type="ECO:0000313" key="4">
    <source>
        <dbReference type="Proteomes" id="UP000093962"/>
    </source>
</evidence>
<gene>
    <name evidence="3" type="ORF">A5642_11615</name>
</gene>
<comment type="caution">
    <text evidence="3">The sequence shown here is derived from an EMBL/GenBank/DDBJ whole genome shotgun (WGS) entry which is preliminary data.</text>
</comment>
<protein>
    <recommendedName>
        <fullName evidence="2">TPR repeat domain-containing protein</fullName>
    </recommendedName>
</protein>
<evidence type="ECO:0000259" key="2">
    <source>
        <dbReference type="Pfam" id="PF23275"/>
    </source>
</evidence>
<sequence>MRKLPELIDEFRDAAQKRANGSADAASEIKSLRDATQWKGTARDAADDALNRRVSAFDASHEKDMAMVAAATAAHERAQKTVTDLNALVNYAEQQPACHIDEATNTISPPNTSFLTDQAKAAAEMKFGDLQKQMQKVLSEGQEADFEFANAIRTGTGGQVAPTSKDGTEDGNALSSGKLTPEELDRLKAATQLTPEQIKAWEAGKLELPQSQMDYLNSLARSLDGKNIQQVRAMMDQLDKTNPGASANLMNGLQMLSDPKVQAAGGGIKGGLDRLPTGIKNVAAGLPSSPGDIHAQDRRDLAAIMMKGSTDFLHGSDLDRSVLKQTEQILKGAPDGTYKQGWELSANPALKDMLSAAGRDHWAVHDLVAGADGKSPNNEYISNLLRHHWDDGGAAAGTLLHGLAPVANDTTQLGAATRAGETVHAFDQYIGSHGKEFTSMTALEPKDHWHGDGPVYRTNEMFGKADPELVRALSEANTPFLDDMMGHNLDHSRGFTPLDDRTDANMPHTRDLLGILESDPEAAKTLHAAIDQDRLGYHKQFTDSIASHNTPDVDALNAASRLQGLDDVASSMSHAQQGALDHARALEIYNDKSAAYDALKTAGSSIPGVNSVINDLGNIPGGDAMLKDMLVGKQPEEQVVPHIPVNSGGATQYQIAQQLFQQGYGDRNLFPNGFPTYQDYVNDQGVLRSTVQRYLGSEIASDLNGAENTYQSTLPHQPPKFGS</sequence>
<dbReference type="EMBL" id="LZSF01000038">
    <property type="protein sequence ID" value="OBA91079.1"/>
    <property type="molecule type" value="Genomic_DNA"/>
</dbReference>
<dbReference type="InterPro" id="IPR057037">
    <property type="entry name" value="TPR_rep_actino"/>
</dbReference>
<dbReference type="Pfam" id="PF23275">
    <property type="entry name" value="TPR_23"/>
    <property type="match status" value="1"/>
</dbReference>
<reference evidence="3 4" key="1">
    <citation type="submission" date="2016-06" db="EMBL/GenBank/DDBJ databases">
        <authorList>
            <person name="Kjaerup R.B."/>
            <person name="Dalgaard T.S."/>
            <person name="Juul-Madsen H.R."/>
        </authorList>
    </citation>
    <scope>NUCLEOTIDE SEQUENCE [LARGE SCALE GENOMIC DNA]</scope>
    <source>
        <strain evidence="3 4">1199456.5</strain>
    </source>
</reference>
<evidence type="ECO:0000256" key="1">
    <source>
        <dbReference type="SAM" id="MobiDB-lite"/>
    </source>
</evidence>